<dbReference type="PANTHER" id="PTHR35936:SF34">
    <property type="entry name" value="ABC TRANSPORTER EXTRACELLULAR-BINDING PROTEIN YCKB-RELATED"/>
    <property type="match status" value="1"/>
</dbReference>
<protein>
    <recommendedName>
        <fullName evidence="6">Solute-binding protein family 3/N-terminal domain-containing protein</fullName>
    </recommendedName>
</protein>
<dbReference type="PANTHER" id="PTHR35936">
    <property type="entry name" value="MEMBRANE-BOUND LYTIC MUREIN TRANSGLYCOSYLASE F"/>
    <property type="match status" value="1"/>
</dbReference>
<feature type="transmembrane region" description="Helical" evidence="5">
    <location>
        <begin position="42"/>
        <end position="60"/>
    </location>
</feature>
<dbReference type="Gene3D" id="3.40.190.10">
    <property type="entry name" value="Periplasmic binding protein-like II"/>
    <property type="match status" value="2"/>
</dbReference>
<evidence type="ECO:0000256" key="4">
    <source>
        <dbReference type="RuleBase" id="RU003744"/>
    </source>
</evidence>
<gene>
    <name evidence="7" type="ORF">DDE84_04630</name>
</gene>
<reference evidence="7 8" key="1">
    <citation type="submission" date="2018-04" db="EMBL/GenBank/DDBJ databases">
        <authorList>
            <person name="Eckel V.P."/>
            <person name="Vogel R.F."/>
        </authorList>
    </citation>
    <scope>NUCLEOTIDE SEQUENCE [LARGE SCALE GENOMIC DNA]</scope>
    <source>
        <strain evidence="8">TMW 2.1764</strain>
    </source>
</reference>
<keyword evidence="5" id="KW-0472">Membrane</keyword>
<sequence length="321" mass="34718">MPPYQGIWIGQAVNRILQQERGRAMSQVNPGKARRRKKTRNISILVIVVLVIALAGFFTVRSLNAKSDQGSATSASSSGVTADAALANDPAVKKLNGTISFGTEGTYSPFSYHDKNTKKLVGYDIEVAQAVADKLGVKSKFVETQFDGIFAGLESNHYDGIANQVESTPERQQKYELSDPYTVSYPVVITRSDNTSVTSIDDISGRTAAQTEGSNWNHIATEHGAKIQTVPGFSESMNAIEQKRVELTVNDKLAAKDYFKTTGNKNVKIAATDTSTKLEMSFAFNKGSGLSKPVNKALSELSKDGTLAKIGTKYFGEDVSK</sequence>
<evidence type="ECO:0000256" key="3">
    <source>
        <dbReference type="ARBA" id="ARBA00022729"/>
    </source>
</evidence>
<dbReference type="GO" id="GO:0030313">
    <property type="term" value="C:cell envelope"/>
    <property type="evidence" value="ECO:0007669"/>
    <property type="project" value="UniProtKB-SubCell"/>
</dbReference>
<dbReference type="SUPFAM" id="SSF53850">
    <property type="entry name" value="Periplasmic binding protein-like II"/>
    <property type="match status" value="1"/>
</dbReference>
<keyword evidence="5" id="KW-0812">Transmembrane</keyword>
<dbReference type="Pfam" id="PF00497">
    <property type="entry name" value="SBP_bac_3"/>
    <property type="match status" value="1"/>
</dbReference>
<dbReference type="Proteomes" id="UP000325415">
    <property type="component" value="Unassembled WGS sequence"/>
</dbReference>
<evidence type="ECO:0000313" key="7">
    <source>
        <dbReference type="EMBL" id="KAE8128749.1"/>
    </source>
</evidence>
<dbReference type="InterPro" id="IPR001638">
    <property type="entry name" value="Solute-binding_3/MltF_N"/>
</dbReference>
<dbReference type="AlphaFoldDB" id="A0A5N6S5P3"/>
<evidence type="ECO:0000256" key="2">
    <source>
        <dbReference type="ARBA" id="ARBA00010333"/>
    </source>
</evidence>
<keyword evidence="3" id="KW-0732">Signal</keyword>
<evidence type="ECO:0000313" key="8">
    <source>
        <dbReference type="Proteomes" id="UP000325415"/>
    </source>
</evidence>
<keyword evidence="5" id="KW-1133">Transmembrane helix</keyword>
<proteinExistence type="inferred from homology"/>
<evidence type="ECO:0000256" key="1">
    <source>
        <dbReference type="ARBA" id="ARBA00004196"/>
    </source>
</evidence>
<evidence type="ECO:0000259" key="6">
    <source>
        <dbReference type="SMART" id="SM00062"/>
    </source>
</evidence>
<dbReference type="EMBL" id="QDAG01000004">
    <property type="protein sequence ID" value="KAE8128749.1"/>
    <property type="molecule type" value="Genomic_DNA"/>
</dbReference>
<name>A0A5N6S5P3_9BIFI</name>
<comment type="similarity">
    <text evidence="2 4">Belongs to the bacterial solute-binding protein 3 family.</text>
</comment>
<evidence type="ECO:0000256" key="5">
    <source>
        <dbReference type="SAM" id="Phobius"/>
    </source>
</evidence>
<dbReference type="PROSITE" id="PS01039">
    <property type="entry name" value="SBP_BACTERIAL_3"/>
    <property type="match status" value="1"/>
</dbReference>
<feature type="domain" description="Solute-binding protein family 3/N-terminal" evidence="6">
    <location>
        <begin position="98"/>
        <end position="318"/>
    </location>
</feature>
<organism evidence="7 8">
    <name type="scientific">Bifidobacterium tibiigranuli</name>
    <dbReference type="NCBI Taxonomy" id="2172043"/>
    <lineage>
        <taxon>Bacteria</taxon>
        <taxon>Bacillati</taxon>
        <taxon>Actinomycetota</taxon>
        <taxon>Actinomycetes</taxon>
        <taxon>Bifidobacteriales</taxon>
        <taxon>Bifidobacteriaceae</taxon>
        <taxon>Bifidobacterium</taxon>
    </lineage>
</organism>
<comment type="caution">
    <text evidence="7">The sequence shown here is derived from an EMBL/GenBank/DDBJ whole genome shotgun (WGS) entry which is preliminary data.</text>
</comment>
<dbReference type="InterPro" id="IPR018313">
    <property type="entry name" value="SBP_3_CS"/>
</dbReference>
<dbReference type="SMART" id="SM00062">
    <property type="entry name" value="PBPb"/>
    <property type="match status" value="1"/>
</dbReference>
<comment type="subcellular location">
    <subcellularLocation>
        <location evidence="1">Cell envelope</location>
    </subcellularLocation>
</comment>
<accession>A0A5N6S5P3</accession>
<keyword evidence="8" id="KW-1185">Reference proteome</keyword>